<evidence type="ECO:0000256" key="4">
    <source>
        <dbReference type="ARBA" id="ARBA00023235"/>
    </source>
</evidence>
<dbReference type="EMBL" id="JYNZ01000003">
    <property type="protein sequence ID" value="KXK26482.1"/>
    <property type="molecule type" value="Genomic_DNA"/>
</dbReference>
<dbReference type="SUPFAM" id="SSF54534">
    <property type="entry name" value="FKBP-like"/>
    <property type="match status" value="1"/>
</dbReference>
<sequence>MMYKFLATGVLVIITLSGCIESVDQYGNVITPSPTPLAVSEELGIEDIKTGEGEEARAGDTLTVHYTGTLEDGTEFDSSRDGEPFEFTLGQGQVIQGWDQGLQGMKPGGVRKLTIPAELGYGETGQGAIPPGATLLFEVELLEIN</sequence>
<evidence type="ECO:0000313" key="8">
    <source>
        <dbReference type="EMBL" id="KXK26482.1"/>
    </source>
</evidence>
<accession>A0A136LXU7</accession>
<dbReference type="AlphaFoldDB" id="A0A136LXU7"/>
<keyword evidence="4 5" id="KW-0413">Isomerase</keyword>
<dbReference type="STRING" id="1617426.TR69_WS6001000486"/>
<evidence type="ECO:0000256" key="3">
    <source>
        <dbReference type="ARBA" id="ARBA00023110"/>
    </source>
</evidence>
<feature type="domain" description="PPIase FKBP-type" evidence="7">
    <location>
        <begin position="59"/>
        <end position="145"/>
    </location>
</feature>
<comment type="caution">
    <text evidence="8">The sequence shown here is derived from an EMBL/GenBank/DDBJ whole genome shotgun (WGS) entry which is preliminary data.</text>
</comment>
<dbReference type="PANTHER" id="PTHR43811">
    <property type="entry name" value="FKBP-TYPE PEPTIDYL-PROLYL CIS-TRANS ISOMERASE FKPA"/>
    <property type="match status" value="1"/>
</dbReference>
<dbReference type="Proteomes" id="UP000070457">
    <property type="component" value="Unassembled WGS sequence"/>
</dbReference>
<organism evidence="8 9">
    <name type="scientific">candidate division WS6 bacterium OLB20</name>
    <dbReference type="NCBI Taxonomy" id="1617426"/>
    <lineage>
        <taxon>Bacteria</taxon>
        <taxon>Candidatus Dojkabacteria</taxon>
    </lineage>
</organism>
<proteinExistence type="inferred from homology"/>
<dbReference type="EC" id="5.2.1.8" evidence="6"/>
<evidence type="ECO:0000256" key="2">
    <source>
        <dbReference type="ARBA" id="ARBA00006577"/>
    </source>
</evidence>
<keyword evidence="3 5" id="KW-0697">Rotamase</keyword>
<gene>
    <name evidence="8" type="primary">fbp</name>
    <name evidence="8" type="ORF">TR69_WS6001000486</name>
</gene>
<reference evidence="8 9" key="1">
    <citation type="submission" date="2015-02" db="EMBL/GenBank/DDBJ databases">
        <title>Improved understanding of the partial-nitritation anammox process through 23 genomes representing the majority of the microbial community.</title>
        <authorList>
            <person name="Speth D.R."/>
            <person name="In T Zandt M."/>
            <person name="Guerrero Cruz S."/>
            <person name="Jetten M.S."/>
            <person name="Dutilh B.E."/>
        </authorList>
    </citation>
    <scope>NUCLEOTIDE SEQUENCE [LARGE SCALE GENOMIC DNA]</scope>
    <source>
        <strain evidence="8">OLB20</strain>
    </source>
</reference>
<dbReference type="PATRIC" id="fig|1617426.3.peg.484"/>
<name>A0A136LXU7_9BACT</name>
<dbReference type="Pfam" id="PF00254">
    <property type="entry name" value="FKBP_C"/>
    <property type="match status" value="1"/>
</dbReference>
<protein>
    <recommendedName>
        <fullName evidence="6">Peptidyl-prolyl cis-trans isomerase</fullName>
        <ecNumber evidence="6">5.2.1.8</ecNumber>
    </recommendedName>
</protein>
<dbReference type="GO" id="GO:0003755">
    <property type="term" value="F:peptidyl-prolyl cis-trans isomerase activity"/>
    <property type="evidence" value="ECO:0007669"/>
    <property type="project" value="UniProtKB-UniRule"/>
</dbReference>
<dbReference type="PROSITE" id="PS51257">
    <property type="entry name" value="PROKAR_LIPOPROTEIN"/>
    <property type="match status" value="1"/>
</dbReference>
<dbReference type="InterPro" id="IPR001179">
    <property type="entry name" value="PPIase_FKBP_dom"/>
</dbReference>
<evidence type="ECO:0000256" key="1">
    <source>
        <dbReference type="ARBA" id="ARBA00000971"/>
    </source>
</evidence>
<dbReference type="Gene3D" id="3.10.50.40">
    <property type="match status" value="1"/>
</dbReference>
<evidence type="ECO:0000256" key="5">
    <source>
        <dbReference type="PROSITE-ProRule" id="PRU00277"/>
    </source>
</evidence>
<dbReference type="PANTHER" id="PTHR43811:SF19">
    <property type="entry name" value="39 KDA FK506-BINDING NUCLEAR PROTEIN"/>
    <property type="match status" value="1"/>
</dbReference>
<dbReference type="InterPro" id="IPR046357">
    <property type="entry name" value="PPIase_dom_sf"/>
</dbReference>
<evidence type="ECO:0000259" key="7">
    <source>
        <dbReference type="PROSITE" id="PS50059"/>
    </source>
</evidence>
<evidence type="ECO:0000256" key="6">
    <source>
        <dbReference type="RuleBase" id="RU003915"/>
    </source>
</evidence>
<dbReference type="FunFam" id="3.10.50.40:FF:000006">
    <property type="entry name" value="Peptidyl-prolyl cis-trans isomerase"/>
    <property type="match status" value="1"/>
</dbReference>
<comment type="catalytic activity">
    <reaction evidence="1 5 6">
        <text>[protein]-peptidylproline (omega=180) = [protein]-peptidylproline (omega=0)</text>
        <dbReference type="Rhea" id="RHEA:16237"/>
        <dbReference type="Rhea" id="RHEA-COMP:10747"/>
        <dbReference type="Rhea" id="RHEA-COMP:10748"/>
        <dbReference type="ChEBI" id="CHEBI:83833"/>
        <dbReference type="ChEBI" id="CHEBI:83834"/>
        <dbReference type="EC" id="5.2.1.8"/>
    </reaction>
</comment>
<dbReference type="PROSITE" id="PS50059">
    <property type="entry name" value="FKBP_PPIASE"/>
    <property type="match status" value="1"/>
</dbReference>
<comment type="similarity">
    <text evidence="2 6">Belongs to the FKBP-type PPIase family.</text>
</comment>
<evidence type="ECO:0000313" key="9">
    <source>
        <dbReference type="Proteomes" id="UP000070457"/>
    </source>
</evidence>